<dbReference type="AlphaFoldDB" id="A0A166CX39"/>
<evidence type="ECO:0000313" key="2">
    <source>
        <dbReference type="Proteomes" id="UP000076798"/>
    </source>
</evidence>
<dbReference type="EMBL" id="KV428073">
    <property type="protein sequence ID" value="KZT37914.1"/>
    <property type="molecule type" value="Genomic_DNA"/>
</dbReference>
<sequence length="193" mass="21781">MALLSGAENLPVKSSVERDVSIPTCARTLNRGVLYPLYPAQLILDFAAVSSHYHPTSTRACPTVRSESRLSLSMSAIFASPKKNSYHFPRTCPQVSRPLSVLVRSHDIFDKLTNNFCTGESHMGWLRRFLPLFTIAYRLNSGLPIDDAPDIEPLEETDLPDLPDEILAMIFARVVEDANENHFTLDWHYLFTM</sequence>
<protein>
    <submittedName>
        <fullName evidence="1">Uncharacterized protein</fullName>
    </submittedName>
</protein>
<organism evidence="1 2">
    <name type="scientific">Sistotremastrum suecicum HHB10207 ss-3</name>
    <dbReference type="NCBI Taxonomy" id="1314776"/>
    <lineage>
        <taxon>Eukaryota</taxon>
        <taxon>Fungi</taxon>
        <taxon>Dikarya</taxon>
        <taxon>Basidiomycota</taxon>
        <taxon>Agaricomycotina</taxon>
        <taxon>Agaricomycetes</taxon>
        <taxon>Sistotremastrales</taxon>
        <taxon>Sistotremastraceae</taxon>
        <taxon>Sistotremastrum</taxon>
    </lineage>
</organism>
<dbReference type="Proteomes" id="UP000076798">
    <property type="component" value="Unassembled WGS sequence"/>
</dbReference>
<gene>
    <name evidence="1" type="ORF">SISSUDRAFT_807510</name>
</gene>
<proteinExistence type="predicted"/>
<keyword evidence="2" id="KW-1185">Reference proteome</keyword>
<evidence type="ECO:0000313" key="1">
    <source>
        <dbReference type="EMBL" id="KZT37914.1"/>
    </source>
</evidence>
<name>A0A166CX39_9AGAM</name>
<reference evidence="1 2" key="1">
    <citation type="journal article" date="2016" name="Mol. Biol. Evol.">
        <title>Comparative Genomics of Early-Diverging Mushroom-Forming Fungi Provides Insights into the Origins of Lignocellulose Decay Capabilities.</title>
        <authorList>
            <person name="Nagy L.G."/>
            <person name="Riley R."/>
            <person name="Tritt A."/>
            <person name="Adam C."/>
            <person name="Daum C."/>
            <person name="Floudas D."/>
            <person name="Sun H."/>
            <person name="Yadav J.S."/>
            <person name="Pangilinan J."/>
            <person name="Larsson K.H."/>
            <person name="Matsuura K."/>
            <person name="Barry K."/>
            <person name="Labutti K."/>
            <person name="Kuo R."/>
            <person name="Ohm R.A."/>
            <person name="Bhattacharya S.S."/>
            <person name="Shirouzu T."/>
            <person name="Yoshinaga Y."/>
            <person name="Martin F.M."/>
            <person name="Grigoriev I.V."/>
            <person name="Hibbett D.S."/>
        </authorList>
    </citation>
    <scope>NUCLEOTIDE SEQUENCE [LARGE SCALE GENOMIC DNA]</scope>
    <source>
        <strain evidence="1 2">HHB10207 ss-3</strain>
    </source>
</reference>
<accession>A0A166CX39</accession>